<evidence type="ECO:0000313" key="3">
    <source>
        <dbReference type="Proteomes" id="UP000255165"/>
    </source>
</evidence>
<keyword evidence="3" id="KW-1185">Reference proteome</keyword>
<protein>
    <submittedName>
        <fullName evidence="2">DUF1302 domain-containing protein</fullName>
    </submittedName>
</protein>
<keyword evidence="1" id="KW-0732">Signal</keyword>
<organism evidence="2 3">
    <name type="scientific">Cupriavidus lacunae</name>
    <dbReference type="NCBI Taxonomy" id="2666307"/>
    <lineage>
        <taxon>Bacteria</taxon>
        <taxon>Pseudomonadati</taxon>
        <taxon>Pseudomonadota</taxon>
        <taxon>Betaproteobacteria</taxon>
        <taxon>Burkholderiales</taxon>
        <taxon>Burkholderiaceae</taxon>
        <taxon>Cupriavidus</taxon>
    </lineage>
</organism>
<dbReference type="Pfam" id="PF06980">
    <property type="entry name" value="DUF1302"/>
    <property type="match status" value="1"/>
</dbReference>
<reference evidence="3" key="1">
    <citation type="submission" date="2018-06" db="EMBL/GenBank/DDBJ databases">
        <authorList>
            <person name="Feng T."/>
            <person name="Jeon C.O."/>
        </authorList>
    </citation>
    <scope>NUCLEOTIDE SEQUENCE [LARGE SCALE GENOMIC DNA]</scope>
    <source>
        <strain evidence="3">S23</strain>
    </source>
</reference>
<sequence>MERKRKRYRPTRACAAALLLIGATGASRVGAFEMDLAPEAKLRWDNTFKYSAAVRVKESSSTLTSNANYDDGDRNFSRGLISNRLDWLSEFDLTYRNFGARVSGAAWYDSIYNRHNDNDSPSTANSISVPFNHFTDATQTLHGQKAELLDAFVFGKFDLGETRSSLRLGRHAFLYGESLFFGNNGIAAAQAPIDAIKALSVPNTQFKELLRPVNQVSGQMQLPHGFSLGGYYQLEWRRTRVPAAGSYFSNADMADAGGERIIAAEGAAGPIASFYRGRDQEARNSGQGGLQLRYRVDAIDTDFGLYFARYHDKNFQVYLRPGAGVGSTSPVDQIGQYNLVFPENIRTFGASFSTTVGEANVGGEISIRRNAPLVGDPQVVAGNTAADNSGNPLYPVGSTAHAQLSVITVLPRSPLWASANLIGEVAWNRRLSIDRNAAALDANTTRDAAALRVVLEPSYFQVMEGLDISVPIGIGYSPFGRSSAVAGFGGGAYHGGDLSIGVNGEYLKVWKIGLNYTHYYGGAAPLTTPAGTLTFGQTLKDRDFVSFTLSRTI</sequence>
<dbReference type="AlphaFoldDB" id="A0A370NLU1"/>
<dbReference type="EMBL" id="QKWJ01000059">
    <property type="protein sequence ID" value="RDK06589.1"/>
    <property type="molecule type" value="Genomic_DNA"/>
</dbReference>
<comment type="caution">
    <text evidence="2">The sequence shown here is derived from an EMBL/GenBank/DDBJ whole genome shotgun (WGS) entry which is preliminary data.</text>
</comment>
<name>A0A370NLU1_9BURK</name>
<dbReference type="InterPro" id="IPR010727">
    <property type="entry name" value="DUF1302"/>
</dbReference>
<gene>
    <name evidence="2" type="ORF">DN412_30590</name>
</gene>
<proteinExistence type="predicted"/>
<feature type="chain" id="PRO_5016803087" evidence="1">
    <location>
        <begin position="32"/>
        <end position="553"/>
    </location>
</feature>
<accession>A0A370NLU1</accession>
<feature type="signal peptide" evidence="1">
    <location>
        <begin position="1"/>
        <end position="31"/>
    </location>
</feature>
<evidence type="ECO:0000313" key="2">
    <source>
        <dbReference type="EMBL" id="RDK06589.1"/>
    </source>
</evidence>
<dbReference type="Proteomes" id="UP000255165">
    <property type="component" value="Unassembled WGS sequence"/>
</dbReference>
<evidence type="ECO:0000256" key="1">
    <source>
        <dbReference type="SAM" id="SignalP"/>
    </source>
</evidence>